<dbReference type="Proteomes" id="UP001501725">
    <property type="component" value="Unassembled WGS sequence"/>
</dbReference>
<reference evidence="2" key="1">
    <citation type="journal article" date="2019" name="Int. J. Syst. Evol. Microbiol.">
        <title>The Global Catalogue of Microorganisms (GCM) 10K type strain sequencing project: providing services to taxonomists for standard genome sequencing and annotation.</title>
        <authorList>
            <consortium name="The Broad Institute Genomics Platform"/>
            <consortium name="The Broad Institute Genome Sequencing Center for Infectious Disease"/>
            <person name="Wu L."/>
            <person name="Ma J."/>
        </authorList>
    </citation>
    <scope>NUCLEOTIDE SEQUENCE [LARGE SCALE GENOMIC DNA]</scope>
    <source>
        <strain evidence="2">JCM 17919</strain>
    </source>
</reference>
<accession>A0ABP8GQ24</accession>
<organism evidence="1 2">
    <name type="scientific">Flaviaesturariibacter amylovorans</name>
    <dbReference type="NCBI Taxonomy" id="1084520"/>
    <lineage>
        <taxon>Bacteria</taxon>
        <taxon>Pseudomonadati</taxon>
        <taxon>Bacteroidota</taxon>
        <taxon>Chitinophagia</taxon>
        <taxon>Chitinophagales</taxon>
        <taxon>Chitinophagaceae</taxon>
        <taxon>Flaviaestuariibacter</taxon>
    </lineage>
</organism>
<keyword evidence="2" id="KW-1185">Reference proteome</keyword>
<comment type="caution">
    <text evidence="1">The sequence shown here is derived from an EMBL/GenBank/DDBJ whole genome shotgun (WGS) entry which is preliminary data.</text>
</comment>
<sequence>MSKVEKKFTYRCTLPLATIAAGLQVQAEQVEYVIHAEAIRTASNRFPGAGPSFGVKIKKVTTGNGTECIWKHLQAVGSAWKLEEAAVKHAASLDYSRELSAYSLQQQIAGRLMRPCYSGIAFNIILITGIPGGKIAERHHF</sequence>
<dbReference type="EMBL" id="BAABGY010000007">
    <property type="protein sequence ID" value="GAA4328244.1"/>
    <property type="molecule type" value="Genomic_DNA"/>
</dbReference>
<evidence type="ECO:0000313" key="2">
    <source>
        <dbReference type="Proteomes" id="UP001501725"/>
    </source>
</evidence>
<name>A0ABP8GQ24_9BACT</name>
<gene>
    <name evidence="1" type="ORF">GCM10023184_18020</name>
</gene>
<evidence type="ECO:0000313" key="1">
    <source>
        <dbReference type="EMBL" id="GAA4328244.1"/>
    </source>
</evidence>
<protein>
    <submittedName>
        <fullName evidence="1">Uncharacterized protein</fullName>
    </submittedName>
</protein>
<dbReference type="RefSeq" id="WP_345255217.1">
    <property type="nucleotide sequence ID" value="NZ_BAABGY010000007.1"/>
</dbReference>
<proteinExistence type="predicted"/>